<dbReference type="HOGENOM" id="CLU_1101571_0_0_9"/>
<gene>
    <name evidence="1" type="ORF">C823_01213</name>
</gene>
<dbReference type="AlphaFoldDB" id="N2AXG5"/>
<evidence type="ECO:0000313" key="2">
    <source>
        <dbReference type="Proteomes" id="UP000012589"/>
    </source>
</evidence>
<name>N2AXG5_9FIRM</name>
<dbReference type="EMBL" id="AQFT01000038">
    <property type="protein sequence ID" value="EMZ33932.1"/>
    <property type="molecule type" value="Genomic_DNA"/>
</dbReference>
<keyword evidence="2" id="KW-1185">Reference proteome</keyword>
<reference evidence="1 2" key="1">
    <citation type="journal article" date="2014" name="Genome Announc.">
        <title>Draft genome sequences of the altered schaedler flora, a defined bacterial community from gnotobiotic mice.</title>
        <authorList>
            <person name="Wannemuehler M.J."/>
            <person name="Overstreet A.M."/>
            <person name="Ward D.V."/>
            <person name="Phillips G.J."/>
        </authorList>
    </citation>
    <scope>NUCLEOTIDE SEQUENCE [LARGE SCALE GENOMIC DNA]</scope>
    <source>
        <strain evidence="1 2">ASF492</strain>
    </source>
</reference>
<dbReference type="PATRIC" id="fig|1235802.3.peg.1299"/>
<accession>N2AXG5</accession>
<proteinExistence type="predicted"/>
<evidence type="ECO:0000313" key="1">
    <source>
        <dbReference type="EMBL" id="EMZ33932.1"/>
    </source>
</evidence>
<comment type="caution">
    <text evidence="1">The sequence shown here is derived from an EMBL/GenBank/DDBJ whole genome shotgun (WGS) entry which is preliminary data.</text>
</comment>
<sequence length="252" mass="29514">MYKNLYTLSNKYKNYKIVVYGVNRTSVNLFTDLALNHSIDVYAFFDMDNRFIGESFVNRPIINISQLKELSHSILIISEINEKQDLQKSIGQDVDILYKDEILDLNEELSKEKIYLYGIGGNGGKIYDILQNKGIAIEGVCVTALGRIEEWCGKTVLPVKQIKQENNCAIIVASDIESNIKEMLDQLNYYNMDKYIFYFMSKNVISNMNFFQVINLALYKKKNLWLYNKGDEYAQYLKKIFWKYQIDIERDL</sequence>
<organism evidence="1 2">
    <name type="scientific">Eubacterium plexicaudatum ASF492</name>
    <dbReference type="NCBI Taxonomy" id="1235802"/>
    <lineage>
        <taxon>Bacteria</taxon>
        <taxon>Bacillati</taxon>
        <taxon>Bacillota</taxon>
        <taxon>Clostridia</taxon>
        <taxon>Eubacteriales</taxon>
        <taxon>Eubacteriaceae</taxon>
        <taxon>Eubacterium</taxon>
    </lineage>
</organism>
<protein>
    <submittedName>
        <fullName evidence="1">Uncharacterized protein</fullName>
    </submittedName>
</protein>
<dbReference type="STRING" id="1235802.C823_01213"/>
<dbReference type="Gene3D" id="3.40.50.720">
    <property type="entry name" value="NAD(P)-binding Rossmann-like Domain"/>
    <property type="match status" value="1"/>
</dbReference>
<dbReference type="eggNOG" id="ENOG5033YF9">
    <property type="taxonomic scope" value="Bacteria"/>
</dbReference>
<dbReference type="Proteomes" id="UP000012589">
    <property type="component" value="Unassembled WGS sequence"/>
</dbReference>